<evidence type="ECO:0000256" key="1">
    <source>
        <dbReference type="SAM" id="MobiDB-lite"/>
    </source>
</evidence>
<name>A0A2U3L3U8_9BACT</name>
<sequence>MTHTNMEKVSADSNPANDSLWPKKPSNESADSSPGDIAAEHPTT</sequence>
<dbReference type="EMBL" id="OMOD01000163">
    <property type="protein sequence ID" value="SPF46595.1"/>
    <property type="molecule type" value="Genomic_DNA"/>
</dbReference>
<protein>
    <submittedName>
        <fullName evidence="2">Uncharacterized protein</fullName>
    </submittedName>
</protein>
<feature type="region of interest" description="Disordered" evidence="1">
    <location>
        <begin position="1"/>
        <end position="44"/>
    </location>
</feature>
<feature type="compositionally biased region" description="Basic and acidic residues" evidence="1">
    <location>
        <begin position="1"/>
        <end position="10"/>
    </location>
</feature>
<gene>
    <name evidence="2" type="ORF">SBA1_670001</name>
</gene>
<accession>A0A2U3L3U8</accession>
<reference evidence="3" key="1">
    <citation type="submission" date="2018-02" db="EMBL/GenBank/DDBJ databases">
        <authorList>
            <person name="Hausmann B."/>
        </authorList>
    </citation>
    <scope>NUCLEOTIDE SEQUENCE [LARGE SCALE GENOMIC DNA]</scope>
    <source>
        <strain evidence="3">Peat soil MAG SbA1</strain>
    </source>
</reference>
<dbReference type="Proteomes" id="UP000238701">
    <property type="component" value="Unassembled WGS sequence"/>
</dbReference>
<organism evidence="2 3">
    <name type="scientific">Candidatus Sulfotelmatobacter kueseliae</name>
    <dbReference type="NCBI Taxonomy" id="2042962"/>
    <lineage>
        <taxon>Bacteria</taxon>
        <taxon>Pseudomonadati</taxon>
        <taxon>Acidobacteriota</taxon>
        <taxon>Terriglobia</taxon>
        <taxon>Terriglobales</taxon>
        <taxon>Candidatus Korobacteraceae</taxon>
        <taxon>Candidatus Sulfotelmatobacter</taxon>
    </lineage>
</organism>
<evidence type="ECO:0000313" key="3">
    <source>
        <dbReference type="Proteomes" id="UP000238701"/>
    </source>
</evidence>
<evidence type="ECO:0000313" key="2">
    <source>
        <dbReference type="EMBL" id="SPF46595.1"/>
    </source>
</evidence>
<dbReference type="AlphaFoldDB" id="A0A2U3L3U8"/>
<proteinExistence type="predicted"/>